<dbReference type="AlphaFoldDB" id="A0A5K8A1G7"/>
<accession>A0A5K8A1G7</accession>
<sequence length="67" mass="7482">MESNIDLHEMDAMVRRIQLAAERLNRLGEKFPTLAKNSLHVLTSAKTLELNIDDLLHLDDAKGANVA</sequence>
<evidence type="ECO:0000313" key="1">
    <source>
        <dbReference type="EMBL" id="BBO86208.1"/>
    </source>
</evidence>
<dbReference type="Proteomes" id="UP000425960">
    <property type="component" value="Chromosome"/>
</dbReference>
<gene>
    <name evidence="1" type="ORF">DSCO28_67740</name>
</gene>
<organism evidence="1 2">
    <name type="scientific">Desulfosarcina ovata subsp. sediminis</name>
    <dbReference type="NCBI Taxonomy" id="885957"/>
    <lineage>
        <taxon>Bacteria</taxon>
        <taxon>Pseudomonadati</taxon>
        <taxon>Thermodesulfobacteriota</taxon>
        <taxon>Desulfobacteria</taxon>
        <taxon>Desulfobacterales</taxon>
        <taxon>Desulfosarcinaceae</taxon>
        <taxon>Desulfosarcina</taxon>
    </lineage>
</organism>
<protein>
    <submittedName>
        <fullName evidence="1">Uncharacterized protein</fullName>
    </submittedName>
</protein>
<evidence type="ECO:0000313" key="2">
    <source>
        <dbReference type="Proteomes" id="UP000425960"/>
    </source>
</evidence>
<proteinExistence type="predicted"/>
<dbReference type="EMBL" id="AP021876">
    <property type="protein sequence ID" value="BBO86208.1"/>
    <property type="molecule type" value="Genomic_DNA"/>
</dbReference>
<dbReference type="RefSeq" id="WP_155325573.1">
    <property type="nucleotide sequence ID" value="NZ_AP021876.1"/>
</dbReference>
<reference evidence="1 2" key="1">
    <citation type="submission" date="2019-11" db="EMBL/GenBank/DDBJ databases">
        <title>Comparative genomics of hydrocarbon-degrading Desulfosarcina strains.</title>
        <authorList>
            <person name="Watanabe M."/>
            <person name="Kojima H."/>
            <person name="Fukui M."/>
        </authorList>
    </citation>
    <scope>NUCLEOTIDE SEQUENCE [LARGE SCALE GENOMIC DNA]</scope>
    <source>
        <strain evidence="1 2">28bB2T</strain>
    </source>
</reference>
<name>A0A5K8A1G7_9BACT</name>
<dbReference type="KEGG" id="dov:DSCO28_67740"/>